<dbReference type="EMBL" id="JANDBD010000012">
    <property type="protein sequence ID" value="MCP9275621.1"/>
    <property type="molecule type" value="Genomic_DNA"/>
</dbReference>
<reference evidence="6 7" key="1">
    <citation type="submission" date="2022-06" db="EMBL/GenBank/DDBJ databases">
        <title>Mycolicibacterium sp. CAU 1645 isolated from seawater.</title>
        <authorList>
            <person name="Kim W."/>
        </authorList>
    </citation>
    <scope>NUCLEOTIDE SEQUENCE [LARGE SCALE GENOMIC DNA]</scope>
    <source>
        <strain evidence="6 7">CAU 1645</strain>
    </source>
</reference>
<evidence type="ECO:0000256" key="2">
    <source>
        <dbReference type="ARBA" id="ARBA00023125"/>
    </source>
</evidence>
<evidence type="ECO:0000313" key="6">
    <source>
        <dbReference type="EMBL" id="MCP9275621.1"/>
    </source>
</evidence>
<dbReference type="PROSITE" id="PS51078">
    <property type="entry name" value="ICLR_ED"/>
    <property type="match status" value="1"/>
</dbReference>
<accession>A0ABT1M8X3</accession>
<dbReference type="InterPro" id="IPR005471">
    <property type="entry name" value="Tscrpt_reg_IclR_N"/>
</dbReference>
<keyword evidence="2" id="KW-0238">DNA-binding</keyword>
<dbReference type="InterPro" id="IPR050707">
    <property type="entry name" value="HTH_MetabolicPath_Reg"/>
</dbReference>
<feature type="domain" description="HTH iclR-type" evidence="4">
    <location>
        <begin position="14"/>
        <end position="77"/>
    </location>
</feature>
<gene>
    <name evidence="6" type="ORF">NM203_25855</name>
</gene>
<dbReference type="PANTHER" id="PTHR30136:SF24">
    <property type="entry name" value="HTH-TYPE TRANSCRIPTIONAL REPRESSOR ALLR"/>
    <property type="match status" value="1"/>
</dbReference>
<evidence type="ECO:0000259" key="4">
    <source>
        <dbReference type="PROSITE" id="PS51077"/>
    </source>
</evidence>
<dbReference type="Pfam" id="PF01614">
    <property type="entry name" value="IclR_C"/>
    <property type="match status" value="1"/>
</dbReference>
<keyword evidence="7" id="KW-1185">Reference proteome</keyword>
<proteinExistence type="predicted"/>
<organism evidence="6 7">
    <name type="scientific">Mycolicibacterium arenosum</name>
    <dbReference type="NCBI Taxonomy" id="2952157"/>
    <lineage>
        <taxon>Bacteria</taxon>
        <taxon>Bacillati</taxon>
        <taxon>Actinomycetota</taxon>
        <taxon>Actinomycetes</taxon>
        <taxon>Mycobacteriales</taxon>
        <taxon>Mycobacteriaceae</taxon>
        <taxon>Mycolicibacterium</taxon>
    </lineage>
</organism>
<dbReference type="Gene3D" id="1.10.10.10">
    <property type="entry name" value="Winged helix-like DNA-binding domain superfamily/Winged helix DNA-binding domain"/>
    <property type="match status" value="1"/>
</dbReference>
<dbReference type="PROSITE" id="PS51077">
    <property type="entry name" value="HTH_ICLR"/>
    <property type="match status" value="1"/>
</dbReference>
<dbReference type="SUPFAM" id="SSF55781">
    <property type="entry name" value="GAF domain-like"/>
    <property type="match status" value="1"/>
</dbReference>
<dbReference type="InterPro" id="IPR029016">
    <property type="entry name" value="GAF-like_dom_sf"/>
</dbReference>
<comment type="caution">
    <text evidence="6">The sequence shown here is derived from an EMBL/GenBank/DDBJ whole genome shotgun (WGS) entry which is preliminary data.</text>
</comment>
<dbReference type="PANTHER" id="PTHR30136">
    <property type="entry name" value="HELIX-TURN-HELIX TRANSCRIPTIONAL REGULATOR, ICLR FAMILY"/>
    <property type="match status" value="1"/>
</dbReference>
<sequence>MTNPESDAVAGRKVKSAVRTVELLEYLAARQDRPARIREISAALDMPRSSAHALLRTLMSQGWVRADDSGTLYGIGIRALLVGTSYLDSDPYLPMITPFLDDLRREFDETFHVGRLDGPDVVYLATRESRQYQRTTSRVGRRLPAHATALGKALLSDRFGPDRDRHLYDVLPTLTPHTITDRAELDEALETARIRGYAVDDEENTLGVRCFAVALHYARPAQDAISVSIPVARLTGTRERELVEALCTVGDKVTRVLRPVANGDKWFAQ</sequence>
<dbReference type="RefSeq" id="WP_255063473.1">
    <property type="nucleotide sequence ID" value="NZ_JANDBD010000012.1"/>
</dbReference>
<evidence type="ECO:0000256" key="1">
    <source>
        <dbReference type="ARBA" id="ARBA00023015"/>
    </source>
</evidence>
<keyword evidence="1" id="KW-0805">Transcription regulation</keyword>
<keyword evidence="3" id="KW-0804">Transcription</keyword>
<name>A0ABT1M8X3_9MYCO</name>
<dbReference type="InterPro" id="IPR036388">
    <property type="entry name" value="WH-like_DNA-bd_sf"/>
</dbReference>
<dbReference type="InterPro" id="IPR014757">
    <property type="entry name" value="Tscrpt_reg_IclR_C"/>
</dbReference>
<dbReference type="SUPFAM" id="SSF46785">
    <property type="entry name" value="Winged helix' DNA-binding domain"/>
    <property type="match status" value="1"/>
</dbReference>
<dbReference type="SMART" id="SM00346">
    <property type="entry name" value="HTH_ICLR"/>
    <property type="match status" value="1"/>
</dbReference>
<feature type="domain" description="IclR-ED" evidence="5">
    <location>
        <begin position="78"/>
        <end position="259"/>
    </location>
</feature>
<dbReference type="Pfam" id="PF09339">
    <property type="entry name" value="HTH_IclR"/>
    <property type="match status" value="1"/>
</dbReference>
<evidence type="ECO:0000313" key="7">
    <source>
        <dbReference type="Proteomes" id="UP001651690"/>
    </source>
</evidence>
<dbReference type="Proteomes" id="UP001651690">
    <property type="component" value="Unassembled WGS sequence"/>
</dbReference>
<dbReference type="InterPro" id="IPR036390">
    <property type="entry name" value="WH_DNA-bd_sf"/>
</dbReference>
<protein>
    <submittedName>
        <fullName evidence="6">IclR family transcriptional regulator</fullName>
    </submittedName>
</protein>
<evidence type="ECO:0000256" key="3">
    <source>
        <dbReference type="ARBA" id="ARBA00023163"/>
    </source>
</evidence>
<dbReference type="Gene3D" id="3.30.450.40">
    <property type="match status" value="1"/>
</dbReference>
<evidence type="ECO:0000259" key="5">
    <source>
        <dbReference type="PROSITE" id="PS51078"/>
    </source>
</evidence>